<evidence type="ECO:0000256" key="3">
    <source>
        <dbReference type="ARBA" id="ARBA00022664"/>
    </source>
</evidence>
<dbReference type="GO" id="GO:1990904">
    <property type="term" value="C:ribonucleoprotein complex"/>
    <property type="evidence" value="ECO:0007669"/>
    <property type="project" value="UniProtKB-KW"/>
</dbReference>
<evidence type="ECO:0000313" key="7">
    <source>
        <dbReference type="EMBL" id="HII48200.1"/>
    </source>
</evidence>
<dbReference type="GeneID" id="1465256"/>
<dbReference type="Proteomes" id="UP000257123">
    <property type="component" value="Unassembled WGS sequence"/>
</dbReference>
<keyword evidence="5 8" id="KW-0687">Ribonucleoprotein</keyword>
<dbReference type="OMA" id="GYDVHMN"/>
<evidence type="ECO:0000256" key="2">
    <source>
        <dbReference type="ARBA" id="ARBA00021121"/>
    </source>
</evidence>
<dbReference type="Proteomes" id="UP000651120">
    <property type="component" value="Unassembled WGS sequence"/>
</dbReference>
<dbReference type="OrthoDB" id="371816at2157"/>
<protein>
    <recommendedName>
        <fullName evidence="2">Putative snRNP Sm-like protein</fullName>
    </recommendedName>
</protein>
<evidence type="ECO:0000259" key="6">
    <source>
        <dbReference type="PROSITE" id="PS52002"/>
    </source>
</evidence>
<dbReference type="InterPro" id="IPR001163">
    <property type="entry name" value="Sm_dom_euk/arc"/>
</dbReference>
<accession>A0A371R1R3</accession>
<dbReference type="Pfam" id="PF01423">
    <property type="entry name" value="LSM"/>
    <property type="match status" value="1"/>
</dbReference>
<dbReference type="PROSITE" id="PS52002">
    <property type="entry name" value="SM"/>
    <property type="match status" value="1"/>
</dbReference>
<dbReference type="SMART" id="SM00651">
    <property type="entry name" value="Sm"/>
    <property type="match status" value="1"/>
</dbReference>
<keyword evidence="3" id="KW-0507">mRNA processing</keyword>
<evidence type="ECO:0000313" key="9">
    <source>
        <dbReference type="EMBL" id="RFA97510.1"/>
    </source>
</evidence>
<dbReference type="GO" id="GO:0006397">
    <property type="term" value="P:mRNA processing"/>
    <property type="evidence" value="ECO:0007669"/>
    <property type="project" value="UniProtKB-KW"/>
</dbReference>
<dbReference type="Gene3D" id="2.30.30.100">
    <property type="match status" value="1"/>
</dbReference>
<evidence type="ECO:0000256" key="4">
    <source>
        <dbReference type="ARBA" id="ARBA00022884"/>
    </source>
</evidence>
<dbReference type="EMBL" id="NMUE01000006">
    <property type="protein sequence ID" value="RFA97446.1"/>
    <property type="molecule type" value="Genomic_DNA"/>
</dbReference>
<proteinExistence type="inferred from homology"/>
<reference evidence="7" key="2">
    <citation type="journal article" date="2020" name="bioRxiv">
        <title>A rank-normalized archaeal taxonomy based on genome phylogeny resolves widespread incomplete and uneven classifications.</title>
        <authorList>
            <person name="Rinke C."/>
            <person name="Chuvochina M."/>
            <person name="Mussig A.J."/>
            <person name="Chaumeil P.-A."/>
            <person name="Waite D.W."/>
            <person name="Whitman W.B."/>
            <person name="Parks D.H."/>
            <person name="Hugenholtz P."/>
        </authorList>
    </citation>
    <scope>NUCLEOTIDE SEQUENCE</scope>
    <source>
        <strain evidence="7">UBA8839</strain>
    </source>
</reference>
<dbReference type="EMBL" id="NMUF01000026">
    <property type="protein sequence ID" value="RFA97510.1"/>
    <property type="molecule type" value="Genomic_DNA"/>
</dbReference>
<gene>
    <name evidence="8" type="ORF">CGL51_03110</name>
    <name evidence="9" type="ORF">CGL52_09295</name>
    <name evidence="7" type="ORF">HA333_12405</name>
</gene>
<dbReference type="InterPro" id="IPR047575">
    <property type="entry name" value="Sm"/>
</dbReference>
<evidence type="ECO:0000256" key="1">
    <source>
        <dbReference type="ARBA" id="ARBA00006850"/>
    </source>
</evidence>
<keyword evidence="4" id="KW-0694">RNA-binding</keyword>
<dbReference type="PANTHER" id="PTHR15588">
    <property type="entry name" value="LSM1"/>
    <property type="match status" value="1"/>
</dbReference>
<dbReference type="GO" id="GO:1990726">
    <property type="term" value="C:Lsm1-7-Pat1 complex"/>
    <property type="evidence" value="ECO:0007669"/>
    <property type="project" value="TreeGrafter"/>
</dbReference>
<name>A0A371R1R3_9CREN</name>
<organism evidence="8 11">
    <name type="scientific">Pyrobaculum aerophilum</name>
    <dbReference type="NCBI Taxonomy" id="13773"/>
    <lineage>
        <taxon>Archaea</taxon>
        <taxon>Thermoproteota</taxon>
        <taxon>Thermoprotei</taxon>
        <taxon>Thermoproteales</taxon>
        <taxon>Thermoproteaceae</taxon>
        <taxon>Pyrobaculum</taxon>
    </lineage>
</organism>
<evidence type="ECO:0000256" key="5">
    <source>
        <dbReference type="ARBA" id="ARBA00023274"/>
    </source>
</evidence>
<evidence type="ECO:0000313" key="11">
    <source>
        <dbReference type="Proteomes" id="UP000257123"/>
    </source>
</evidence>
<dbReference type="InterPro" id="IPR010920">
    <property type="entry name" value="LSM_dom_sf"/>
</dbReference>
<feature type="domain" description="Sm" evidence="6">
    <location>
        <begin position="11"/>
        <end position="80"/>
    </location>
</feature>
<dbReference type="CDD" id="cd01731">
    <property type="entry name" value="archaeal_Sm1"/>
    <property type="match status" value="1"/>
</dbReference>
<dbReference type="GO" id="GO:0000290">
    <property type="term" value="P:deadenylation-dependent decapping of nuclear-transcribed mRNA"/>
    <property type="evidence" value="ECO:0007669"/>
    <property type="project" value="TreeGrafter"/>
</dbReference>
<comment type="similarity">
    <text evidence="1">Belongs to the snRNP Sm proteins family.</text>
</comment>
<dbReference type="GO" id="GO:0003729">
    <property type="term" value="F:mRNA binding"/>
    <property type="evidence" value="ECO:0007669"/>
    <property type="project" value="TreeGrafter"/>
</dbReference>
<evidence type="ECO:0000313" key="10">
    <source>
        <dbReference type="Proteomes" id="UP000256877"/>
    </source>
</evidence>
<dbReference type="EMBL" id="DUJP01000038">
    <property type="protein sequence ID" value="HII48200.1"/>
    <property type="molecule type" value="Genomic_DNA"/>
</dbReference>
<comment type="caution">
    <text evidence="8">The sequence shown here is derived from an EMBL/GenBank/DDBJ whole genome shotgun (WGS) entry which is preliminary data.</text>
</comment>
<sequence>MASDISKCFATLGATLQDSIGKQVLVKLRDSHEIRGILRSFDQHVNLLLEDAEEIIDGNVYKRGTMVVRGENVLFISPVP</sequence>
<evidence type="ECO:0000313" key="8">
    <source>
        <dbReference type="EMBL" id="RFA97446.1"/>
    </source>
</evidence>
<dbReference type="InterPro" id="IPR044642">
    <property type="entry name" value="PTHR15588"/>
</dbReference>
<dbReference type="PANTHER" id="PTHR15588:SF8">
    <property type="entry name" value="U6 SNRNA-ASSOCIATED SM-LIKE PROTEIN LSM1"/>
    <property type="match status" value="1"/>
</dbReference>
<reference evidence="10 11" key="1">
    <citation type="submission" date="2017-07" db="EMBL/GenBank/DDBJ databases">
        <title>Draft genome sequence of aerobic hyperthermophilic archaea, Pyrobaculum aerophilum YKB31 and YKB32.</title>
        <authorList>
            <person name="Mochizuki T."/>
            <person name="Berliner A.J."/>
            <person name="Yoshida-Takashima Y."/>
            <person name="Takaki Y."/>
            <person name="Nunoura T."/>
            <person name="Takai K."/>
        </authorList>
    </citation>
    <scope>NUCLEOTIDE SEQUENCE [LARGE SCALE GENOMIC DNA]</scope>
    <source>
        <strain evidence="8 11">YKB31</strain>
        <strain evidence="9 10">YKB32</strain>
    </source>
</reference>
<dbReference type="Proteomes" id="UP000256877">
    <property type="component" value="Unassembled WGS sequence"/>
</dbReference>
<dbReference type="RefSeq" id="WP_011007500.1">
    <property type="nucleotide sequence ID" value="NZ_DAIOPL010000004.1"/>
</dbReference>
<dbReference type="AlphaFoldDB" id="A0A371R1R3"/>
<dbReference type="GO" id="GO:0000932">
    <property type="term" value="C:P-body"/>
    <property type="evidence" value="ECO:0007669"/>
    <property type="project" value="TreeGrafter"/>
</dbReference>
<dbReference type="InterPro" id="IPR022901">
    <property type="entry name" value="snRNP_Sm-like_arc"/>
</dbReference>
<dbReference type="SMR" id="A0A371R1R3"/>
<dbReference type="SUPFAM" id="SSF50182">
    <property type="entry name" value="Sm-like ribonucleoproteins"/>
    <property type="match status" value="1"/>
</dbReference>